<dbReference type="Gene3D" id="1.25.40.10">
    <property type="entry name" value="Tetratricopeptide repeat domain"/>
    <property type="match status" value="1"/>
</dbReference>
<dbReference type="PROSITE" id="PS50005">
    <property type="entry name" value="TPR"/>
    <property type="match status" value="1"/>
</dbReference>
<evidence type="ECO:0000313" key="2">
    <source>
        <dbReference type="EMBL" id="MFC1572666.1"/>
    </source>
</evidence>
<proteinExistence type="predicted"/>
<dbReference type="Gene3D" id="2.30.30.40">
    <property type="entry name" value="SH3 Domains"/>
    <property type="match status" value="1"/>
</dbReference>
<name>A0ABV6YJZ4_UNCEI</name>
<dbReference type="InterPro" id="IPR005534">
    <property type="entry name" value="Curli_assmbl/transp-comp_CsgG"/>
</dbReference>
<evidence type="ECO:0000256" key="1">
    <source>
        <dbReference type="PROSITE-ProRule" id="PRU00339"/>
    </source>
</evidence>
<dbReference type="SUPFAM" id="SSF48452">
    <property type="entry name" value="TPR-like"/>
    <property type="match status" value="1"/>
</dbReference>
<evidence type="ECO:0000313" key="3">
    <source>
        <dbReference type="Proteomes" id="UP001593833"/>
    </source>
</evidence>
<gene>
    <name evidence="2" type="ORF">ACFL6M_03605</name>
</gene>
<comment type="caution">
    <text evidence="2">The sequence shown here is derived from an EMBL/GenBank/DDBJ whole genome shotgun (WGS) entry which is preliminary data.</text>
</comment>
<protein>
    <submittedName>
        <fullName evidence="2">CsgG/HfaB family protein</fullName>
    </submittedName>
</protein>
<feature type="repeat" description="TPR" evidence="1">
    <location>
        <begin position="278"/>
        <end position="311"/>
    </location>
</feature>
<keyword evidence="3" id="KW-1185">Reference proteome</keyword>
<dbReference type="Pfam" id="PF14559">
    <property type="entry name" value="TPR_19"/>
    <property type="match status" value="1"/>
</dbReference>
<sequence length="416" mass="46570">MRGWMSLFLAVVCIMVNVDTGGAYEKVKFAVLRTPEAHLPGIRRVLITDFEGDEQDLMRDRVRGFLLNEERIHCGGPLNFLKSCEAERTPDWATTKVFDVVEREALDLHVQEILRGTQGLLNPAQVKSLGLLDAADGIICGRIVRLDDGHDEHKTSSKGKRYTTRNVSVSVTLQLNHVERGEVLCTVTKKANKSDSGSQQSSLDGWGVLLEKCFDEISVKFADHLTPHLENKKAELEKLKGKEYEEQAKDAASLAEKGDVDRAYRIYEAIRSAQQYNPKVLYNLGALNEAVGNYDKASALYEQAHKMKRDNDRWKDALHRARVAADDLALWKSFGMGVREHEWPEAGPSDLPKQTVVIVGDEEDQYQVYAEPSETSEPVFPVPGGIEVPKIDATEGWVQIEMFDGSQGWIPKACCK</sequence>
<dbReference type="Gene3D" id="3.40.50.10610">
    <property type="entry name" value="ABC-type transport auxiliary lipoprotein component"/>
    <property type="match status" value="1"/>
</dbReference>
<dbReference type="Pfam" id="PF03783">
    <property type="entry name" value="CsgG"/>
    <property type="match status" value="1"/>
</dbReference>
<dbReference type="InterPro" id="IPR011990">
    <property type="entry name" value="TPR-like_helical_dom_sf"/>
</dbReference>
<dbReference type="Proteomes" id="UP001593833">
    <property type="component" value="Unassembled WGS sequence"/>
</dbReference>
<dbReference type="EMBL" id="JBHPKH010000028">
    <property type="protein sequence ID" value="MFC1572666.1"/>
    <property type="molecule type" value="Genomic_DNA"/>
</dbReference>
<keyword evidence="1" id="KW-0802">TPR repeat</keyword>
<dbReference type="SMART" id="SM00028">
    <property type="entry name" value="TPR"/>
    <property type="match status" value="1"/>
</dbReference>
<organism evidence="2 3">
    <name type="scientific">Eiseniibacteriota bacterium</name>
    <dbReference type="NCBI Taxonomy" id="2212470"/>
    <lineage>
        <taxon>Bacteria</taxon>
        <taxon>Candidatus Eiseniibacteriota</taxon>
    </lineage>
</organism>
<accession>A0ABV6YJZ4</accession>
<dbReference type="InterPro" id="IPR019734">
    <property type="entry name" value="TPR_rpt"/>
</dbReference>
<reference evidence="2 3" key="1">
    <citation type="submission" date="2024-09" db="EMBL/GenBank/DDBJ databases">
        <authorList>
            <person name="D'Angelo T."/>
        </authorList>
    </citation>
    <scope>NUCLEOTIDE SEQUENCE [LARGE SCALE GENOMIC DNA]</scope>
    <source>
        <strain evidence="2">SAG AM-320-E07</strain>
    </source>
</reference>